<dbReference type="Gene3D" id="3.90.245.10">
    <property type="entry name" value="Ribonucleoside hydrolase-like"/>
    <property type="match status" value="1"/>
</dbReference>
<proteinExistence type="predicted"/>
<dbReference type="Proteomes" id="UP001314681">
    <property type="component" value="Unassembled WGS sequence"/>
</dbReference>
<dbReference type="InterPro" id="IPR001910">
    <property type="entry name" value="Inosine/uridine_hydrolase_dom"/>
</dbReference>
<evidence type="ECO:0000259" key="3">
    <source>
        <dbReference type="Pfam" id="PF01156"/>
    </source>
</evidence>
<gene>
    <name evidence="4" type="ORF">KTH90_24215</name>
</gene>
<organism evidence="4 5">
    <name type="scientific">Diplocloster modestus</name>
    <dbReference type="NCBI Taxonomy" id="2850322"/>
    <lineage>
        <taxon>Bacteria</taxon>
        <taxon>Bacillati</taxon>
        <taxon>Bacillota</taxon>
        <taxon>Clostridia</taxon>
        <taxon>Lachnospirales</taxon>
        <taxon>Lachnospiraceae</taxon>
        <taxon>Diplocloster</taxon>
    </lineage>
</organism>
<keyword evidence="5" id="KW-1185">Reference proteome</keyword>
<feature type="domain" description="Inosine/uridine-preferring nucleoside hydrolase" evidence="3">
    <location>
        <begin position="25"/>
        <end position="240"/>
    </location>
</feature>
<dbReference type="SUPFAM" id="SSF53590">
    <property type="entry name" value="Nucleoside hydrolase"/>
    <property type="match status" value="1"/>
</dbReference>
<dbReference type="InterPro" id="IPR023186">
    <property type="entry name" value="IUNH"/>
</dbReference>
<dbReference type="PANTHER" id="PTHR12304:SF4">
    <property type="entry name" value="URIDINE NUCLEOSIDASE"/>
    <property type="match status" value="1"/>
</dbReference>
<protein>
    <submittedName>
        <fullName evidence="4">Nucleoside hydrolase</fullName>
    </submittedName>
</protein>
<evidence type="ECO:0000313" key="5">
    <source>
        <dbReference type="Proteomes" id="UP001314681"/>
    </source>
</evidence>
<evidence type="ECO:0000256" key="1">
    <source>
        <dbReference type="ARBA" id="ARBA00022801"/>
    </source>
</evidence>
<comment type="caution">
    <text evidence="4">The sequence shown here is derived from an EMBL/GenBank/DDBJ whole genome shotgun (WGS) entry which is preliminary data.</text>
</comment>
<dbReference type="GO" id="GO:0016787">
    <property type="term" value="F:hydrolase activity"/>
    <property type="evidence" value="ECO:0007669"/>
    <property type="project" value="UniProtKB-KW"/>
</dbReference>
<reference evidence="4 5" key="1">
    <citation type="submission" date="2021-06" db="EMBL/GenBank/DDBJ databases">
        <title>Description of novel taxa of the family Lachnospiraceae.</title>
        <authorList>
            <person name="Chaplin A.V."/>
            <person name="Sokolova S.R."/>
            <person name="Pikina A.P."/>
            <person name="Korzhanova M."/>
            <person name="Belova V."/>
            <person name="Korostin D."/>
            <person name="Efimov B.A."/>
        </authorList>
    </citation>
    <scope>NUCLEOTIDE SEQUENCE [LARGE SCALE GENOMIC DNA]</scope>
    <source>
        <strain evidence="4 5">ASD4241</strain>
    </source>
</reference>
<dbReference type="InterPro" id="IPR036452">
    <property type="entry name" value="Ribo_hydro-like"/>
</dbReference>
<dbReference type="Pfam" id="PF01156">
    <property type="entry name" value="IU_nuc_hydro"/>
    <property type="match status" value="1"/>
</dbReference>
<keyword evidence="2" id="KW-0326">Glycosidase</keyword>
<dbReference type="RefSeq" id="WP_158355610.1">
    <property type="nucleotide sequence ID" value="NZ_JAHQCX010000029.1"/>
</dbReference>
<dbReference type="EMBL" id="JAHQCX010000029">
    <property type="protein sequence ID" value="MBU9729100.1"/>
    <property type="molecule type" value="Genomic_DNA"/>
</dbReference>
<keyword evidence="1 4" id="KW-0378">Hydrolase</keyword>
<name>A0ABS6KF07_9FIRM</name>
<dbReference type="PANTHER" id="PTHR12304">
    <property type="entry name" value="INOSINE-URIDINE PREFERRING NUCLEOSIDE HYDROLASE"/>
    <property type="match status" value="1"/>
</dbReference>
<evidence type="ECO:0000256" key="2">
    <source>
        <dbReference type="ARBA" id="ARBA00023295"/>
    </source>
</evidence>
<evidence type="ECO:0000313" key="4">
    <source>
        <dbReference type="EMBL" id="MBU9729100.1"/>
    </source>
</evidence>
<accession>A0ABS6KF07</accession>
<sequence>MKFPVLSEDERKERLRPRSGKLSMVLDTDTYNEVDDQFALAYALLSPNRLDVQAVYAAPYSSSFFARALGADEASIPMTHDLTEGMELSYREIIKIYDLLGMSSKGKVFKGSDTYLTDPERPVHSDAAHDLVEKAMASDDLLYVVSIGEITNVASALMLEPEIVKKIVVIWLAGQPFYWPQTIEFNLGQDMIASQLIFDSGVPLVLLPCMGVCSHLTTTKPELETEIKGKSRIGTYLTDIVVNQLGQEASIAMLNGYRYSYLRGQDDYDNKLVKDLITTDIAPSRIIWDISTIGYMVNPIWCPSTLVPAPHLLPEIKWKSDPSRHLMRICNFIYRDAVFGDMFAKLKGAV</sequence>